<feature type="chain" id="PRO_5044597496" description="Peptidase S1 domain-containing protein" evidence="4">
    <location>
        <begin position="27"/>
        <end position="298"/>
    </location>
</feature>
<dbReference type="Pfam" id="PF00089">
    <property type="entry name" value="Trypsin"/>
    <property type="match status" value="1"/>
</dbReference>
<dbReference type="AlphaFoldDB" id="A0A3P9KY99"/>
<evidence type="ECO:0000313" key="6">
    <source>
        <dbReference type="Ensembl" id="ENSORLP00020013341.1"/>
    </source>
</evidence>
<sequence>MALQQFVCRFILMTLLLFLGCHPAVTDNSTVVENVSPGDSPWLVYFHPAFRCEGSLITDEWVLTDSSCVKPSAINTTAAFVGLRNRSSSSVAYYVFFSSIVCNTEKKNGNNSGICLLKLKIPIRLSNNIQAISLASNVSTFDSGISSWVSVNDLISEKLNISTQREAKASILGSCKQNQSNVTEKEMRATIGGSYPCQVIPGSPLVIREQSQWVLAGVAISTSASCGDPGVFSRVSWYQDWIREVITGTKPTFVTVRCTHTTDDSIFSGGSKFIHFTHFFSLSALVLFVHVLVCGNEI</sequence>
<organism evidence="6 7">
    <name type="scientific">Oryzias latipes</name>
    <name type="common">Japanese rice fish</name>
    <name type="synonym">Japanese killifish</name>
    <dbReference type="NCBI Taxonomy" id="8090"/>
    <lineage>
        <taxon>Eukaryota</taxon>
        <taxon>Metazoa</taxon>
        <taxon>Chordata</taxon>
        <taxon>Craniata</taxon>
        <taxon>Vertebrata</taxon>
        <taxon>Euteleostomi</taxon>
        <taxon>Actinopterygii</taxon>
        <taxon>Neopterygii</taxon>
        <taxon>Teleostei</taxon>
        <taxon>Neoteleostei</taxon>
        <taxon>Acanthomorphata</taxon>
        <taxon>Ovalentaria</taxon>
        <taxon>Atherinomorphae</taxon>
        <taxon>Beloniformes</taxon>
        <taxon>Adrianichthyidae</taxon>
        <taxon>Oryziinae</taxon>
        <taxon>Oryzias</taxon>
    </lineage>
</organism>
<dbReference type="Proteomes" id="UP000265180">
    <property type="component" value="Chromosome 8"/>
</dbReference>
<dbReference type="Ensembl" id="ENSORLT00020032592.1">
    <property type="protein sequence ID" value="ENSORLP00020013347.1"/>
    <property type="gene ID" value="ENSORLG00020014289.1"/>
</dbReference>
<dbReference type="PANTHER" id="PTHR24256">
    <property type="entry name" value="TRYPTASE-RELATED"/>
    <property type="match status" value="1"/>
</dbReference>
<evidence type="ECO:0000259" key="5">
    <source>
        <dbReference type="PROSITE" id="PS50240"/>
    </source>
</evidence>
<keyword evidence="4" id="KW-0732">Signal</keyword>
<feature type="transmembrane region" description="Helical" evidence="3">
    <location>
        <begin position="273"/>
        <end position="293"/>
    </location>
</feature>
<dbReference type="InterPro" id="IPR051487">
    <property type="entry name" value="Ser/Thr_Proteases_Immune/Dev"/>
</dbReference>
<dbReference type="GO" id="GO:0004252">
    <property type="term" value="F:serine-type endopeptidase activity"/>
    <property type="evidence" value="ECO:0007669"/>
    <property type="project" value="InterPro"/>
</dbReference>
<dbReference type="InterPro" id="IPR043504">
    <property type="entry name" value="Peptidase_S1_PA_chymotrypsin"/>
</dbReference>
<reference evidence="6 7" key="2">
    <citation type="submission" date="2017-04" db="EMBL/GenBank/DDBJ databases">
        <title>CpG methylation of centromeres and impact of large insertions on vertebrate speciation.</title>
        <authorList>
            <person name="Ichikawa K."/>
            <person name="Yoshimura J."/>
            <person name="Morishita S."/>
        </authorList>
    </citation>
    <scope>NUCLEOTIDE SEQUENCE</scope>
    <source>
        <strain evidence="6 7">HNI</strain>
    </source>
</reference>
<protein>
    <recommendedName>
        <fullName evidence="5">Peptidase S1 domain-containing protein</fullName>
    </recommendedName>
</protein>
<feature type="domain" description="Peptidase S1" evidence="5">
    <location>
        <begin position="25"/>
        <end position="247"/>
    </location>
</feature>
<accession>A0A3P9KY99</accession>
<dbReference type="PROSITE" id="PS50240">
    <property type="entry name" value="TRYPSIN_DOM"/>
    <property type="match status" value="1"/>
</dbReference>
<dbReference type="Gene3D" id="2.40.10.10">
    <property type="entry name" value="Trypsin-like serine proteases"/>
    <property type="match status" value="1"/>
</dbReference>
<evidence type="ECO:0000313" key="7">
    <source>
        <dbReference type="Proteomes" id="UP000265180"/>
    </source>
</evidence>
<evidence type="ECO:0000256" key="1">
    <source>
        <dbReference type="ARBA" id="ARBA00023157"/>
    </source>
</evidence>
<keyword evidence="3" id="KW-0812">Transmembrane</keyword>
<dbReference type="InterPro" id="IPR009003">
    <property type="entry name" value="Peptidase_S1_PA"/>
</dbReference>
<reference key="1">
    <citation type="journal article" date="2007" name="Nature">
        <title>The medaka draft genome and insights into vertebrate genome evolution.</title>
        <authorList>
            <person name="Kasahara M."/>
            <person name="Naruse K."/>
            <person name="Sasaki S."/>
            <person name="Nakatani Y."/>
            <person name="Qu W."/>
            <person name="Ahsan B."/>
            <person name="Yamada T."/>
            <person name="Nagayasu Y."/>
            <person name="Doi K."/>
            <person name="Kasai Y."/>
            <person name="Jindo T."/>
            <person name="Kobayashi D."/>
            <person name="Shimada A."/>
            <person name="Toyoda A."/>
            <person name="Kuroki Y."/>
            <person name="Fujiyama A."/>
            <person name="Sasaki T."/>
            <person name="Shimizu A."/>
            <person name="Asakawa S."/>
            <person name="Shimizu N."/>
            <person name="Hashimoto S."/>
            <person name="Yang J."/>
            <person name="Lee Y."/>
            <person name="Matsushima K."/>
            <person name="Sugano S."/>
            <person name="Sakaizumi M."/>
            <person name="Narita T."/>
            <person name="Ohishi K."/>
            <person name="Haga S."/>
            <person name="Ohta F."/>
            <person name="Nomoto H."/>
            <person name="Nogata K."/>
            <person name="Morishita T."/>
            <person name="Endo T."/>
            <person name="Shin-I T."/>
            <person name="Takeda H."/>
            <person name="Morishita S."/>
            <person name="Kohara Y."/>
        </authorList>
    </citation>
    <scope>NUCLEOTIDE SEQUENCE [LARGE SCALE GENOMIC DNA]</scope>
    <source>
        <strain>Hd-rR</strain>
    </source>
</reference>
<keyword evidence="1" id="KW-1015">Disulfide bond</keyword>
<dbReference type="InterPro" id="IPR001254">
    <property type="entry name" value="Trypsin_dom"/>
</dbReference>
<dbReference type="SMART" id="SM00020">
    <property type="entry name" value="Tryp_SPc"/>
    <property type="match status" value="1"/>
</dbReference>
<feature type="signal peptide" evidence="4">
    <location>
        <begin position="1"/>
        <end position="26"/>
    </location>
</feature>
<name>A0A3P9KY99_ORYLA</name>
<dbReference type="GO" id="GO:0006508">
    <property type="term" value="P:proteolysis"/>
    <property type="evidence" value="ECO:0007669"/>
    <property type="project" value="InterPro"/>
</dbReference>
<evidence type="ECO:0000256" key="2">
    <source>
        <dbReference type="ARBA" id="ARBA00024195"/>
    </source>
</evidence>
<keyword evidence="3" id="KW-1133">Transmembrane helix</keyword>
<proteinExistence type="inferred from homology"/>
<keyword evidence="3" id="KW-0472">Membrane</keyword>
<comment type="similarity">
    <text evidence="2">Belongs to the peptidase S1 family. CLIP subfamily.</text>
</comment>
<dbReference type="Ensembl" id="ENSORLT00020020770.1">
    <property type="protein sequence ID" value="ENSORLP00020013341.1"/>
    <property type="gene ID" value="ENSORLG00020014289.1"/>
</dbReference>
<reference evidence="6" key="3">
    <citation type="submission" date="2025-05" db="UniProtKB">
        <authorList>
            <consortium name="Ensembl"/>
        </authorList>
    </citation>
    <scope>IDENTIFICATION</scope>
    <source>
        <strain evidence="6">HNI</strain>
    </source>
</reference>
<evidence type="ECO:0000256" key="3">
    <source>
        <dbReference type="SAM" id="Phobius"/>
    </source>
</evidence>
<dbReference type="SUPFAM" id="SSF50494">
    <property type="entry name" value="Trypsin-like serine proteases"/>
    <property type="match status" value="1"/>
</dbReference>
<evidence type="ECO:0000256" key="4">
    <source>
        <dbReference type="SAM" id="SignalP"/>
    </source>
</evidence>